<evidence type="ECO:0000256" key="1">
    <source>
        <dbReference type="ARBA" id="ARBA00004141"/>
    </source>
</evidence>
<evidence type="ECO:0000256" key="3">
    <source>
        <dbReference type="ARBA" id="ARBA00022989"/>
    </source>
</evidence>
<name>A0A2H4SGA2_CORMI</name>
<keyword evidence="2 5" id="KW-0812">Transmembrane</keyword>
<dbReference type="InterPro" id="IPR008253">
    <property type="entry name" value="Marvel"/>
</dbReference>
<evidence type="ECO:0000313" key="7">
    <source>
        <dbReference type="EMBL" id="ATY62140.1"/>
    </source>
</evidence>
<gene>
    <name evidence="7" type="ORF">A9K55_009136</name>
</gene>
<dbReference type="VEuPathDB" id="FungiDB:CCM_08890"/>
<evidence type="ECO:0000256" key="5">
    <source>
        <dbReference type="SAM" id="Phobius"/>
    </source>
</evidence>
<feature type="transmembrane region" description="Helical" evidence="5">
    <location>
        <begin position="126"/>
        <end position="146"/>
    </location>
</feature>
<dbReference type="OrthoDB" id="2117453at2759"/>
<dbReference type="PANTHER" id="PTHR37451:SF1">
    <property type="entry name" value="MARVEL DOMAIN-CONTAINING PROTEIN"/>
    <property type="match status" value="1"/>
</dbReference>
<keyword evidence="3 5" id="KW-1133">Transmembrane helix</keyword>
<feature type="transmembrane region" description="Helical" evidence="5">
    <location>
        <begin position="49"/>
        <end position="72"/>
    </location>
</feature>
<reference evidence="7 8" key="1">
    <citation type="journal article" date="2017" name="BMC Genomics">
        <title>Chromosome level assembly and secondary metabolite potential of the parasitic fungus Cordyceps militaris.</title>
        <authorList>
            <person name="Kramer G.J."/>
            <person name="Nodwell J.R."/>
        </authorList>
    </citation>
    <scope>NUCLEOTIDE SEQUENCE [LARGE SCALE GENOMIC DNA]</scope>
    <source>
        <strain evidence="7 8">ATCC 34164</strain>
    </source>
</reference>
<organism evidence="7 8">
    <name type="scientific">Cordyceps militaris</name>
    <name type="common">Caterpillar fungus</name>
    <name type="synonym">Clavaria militaris</name>
    <dbReference type="NCBI Taxonomy" id="73501"/>
    <lineage>
        <taxon>Eukaryota</taxon>
        <taxon>Fungi</taxon>
        <taxon>Dikarya</taxon>
        <taxon>Ascomycota</taxon>
        <taxon>Pezizomycotina</taxon>
        <taxon>Sordariomycetes</taxon>
        <taxon>Hypocreomycetidae</taxon>
        <taxon>Hypocreales</taxon>
        <taxon>Cordycipitaceae</taxon>
        <taxon>Cordyceps</taxon>
    </lineage>
</organism>
<dbReference type="VEuPathDB" id="FungiDB:A9K55_009136"/>
<dbReference type="GO" id="GO:0016020">
    <property type="term" value="C:membrane"/>
    <property type="evidence" value="ECO:0007669"/>
    <property type="project" value="UniProtKB-SubCell"/>
</dbReference>
<feature type="transmembrane region" description="Helical" evidence="5">
    <location>
        <begin position="7"/>
        <end position="29"/>
    </location>
</feature>
<dbReference type="PANTHER" id="PTHR37451">
    <property type="entry name" value="MARVEL DOMAIN"/>
    <property type="match status" value="1"/>
</dbReference>
<dbReference type="EMBL" id="CP023324">
    <property type="protein sequence ID" value="ATY62140.1"/>
    <property type="molecule type" value="Genomic_DNA"/>
</dbReference>
<feature type="transmembrane region" description="Helical" evidence="5">
    <location>
        <begin position="93"/>
        <end position="114"/>
    </location>
</feature>
<evidence type="ECO:0000259" key="6">
    <source>
        <dbReference type="Pfam" id="PF01284"/>
    </source>
</evidence>
<protein>
    <recommendedName>
        <fullName evidence="6">MARVEL domain-containing protein</fullName>
    </recommendedName>
</protein>
<accession>A0A2H4SGA2</accession>
<proteinExistence type="predicted"/>
<dbReference type="Pfam" id="PF01284">
    <property type="entry name" value="MARVEL"/>
    <property type="match status" value="1"/>
</dbReference>
<evidence type="ECO:0000256" key="2">
    <source>
        <dbReference type="ARBA" id="ARBA00022692"/>
    </source>
</evidence>
<sequence>MGRHSVIFLRVLQGLLAVVNLTLAAYAVPDETGAVYHWYASVAHQPSPGALQFLVFAPCVSLASIAYLELAVRQRRMIMAHRLTSMGVEGLNAILYLGGFVAFALTLSDASATACAGRSSCTLSRAVAVLAAAEFSAWIASAFVAAQEWFRTEAHMNKITAARRQMAEANARL</sequence>
<comment type="subcellular location">
    <subcellularLocation>
        <location evidence="1">Membrane</location>
        <topology evidence="1">Multi-pass membrane protein</topology>
    </subcellularLocation>
</comment>
<evidence type="ECO:0000313" key="8">
    <source>
        <dbReference type="Proteomes" id="UP000323067"/>
    </source>
</evidence>
<keyword evidence="4 5" id="KW-0472">Membrane</keyword>
<evidence type="ECO:0000256" key="4">
    <source>
        <dbReference type="ARBA" id="ARBA00023136"/>
    </source>
</evidence>
<dbReference type="Proteomes" id="UP000323067">
    <property type="component" value="Chromosome vii"/>
</dbReference>
<feature type="domain" description="MARVEL" evidence="6">
    <location>
        <begin position="7"/>
        <end position="144"/>
    </location>
</feature>
<dbReference type="AlphaFoldDB" id="A0A2H4SGA2"/>